<dbReference type="Gene3D" id="3.30.565.10">
    <property type="entry name" value="Histidine kinase-like ATPase, C-terminal domain"/>
    <property type="match status" value="1"/>
</dbReference>
<feature type="non-terminal residue" evidence="2">
    <location>
        <position position="1"/>
    </location>
</feature>
<organism evidence="2 3">
    <name type="scientific">Haloferax volcanii (strain ATCC 29605 / DSM 3757 / JCM 8879 / NBRC 14742 / NCIMB 2012 / VKM B-1768 / DS2)</name>
    <name type="common">Halobacterium volcanii</name>
    <dbReference type="NCBI Taxonomy" id="309800"/>
    <lineage>
        <taxon>Archaea</taxon>
        <taxon>Methanobacteriati</taxon>
        <taxon>Methanobacteriota</taxon>
        <taxon>Stenosarchaea group</taxon>
        <taxon>Halobacteria</taxon>
        <taxon>Halobacteriales</taxon>
        <taxon>Haloferacaceae</taxon>
        <taxon>Haloferax</taxon>
    </lineage>
</organism>
<dbReference type="Pfam" id="PF02518">
    <property type="entry name" value="HATPase_c"/>
    <property type="match status" value="1"/>
</dbReference>
<proteinExistence type="predicted"/>
<dbReference type="InterPro" id="IPR003594">
    <property type="entry name" value="HATPase_dom"/>
</dbReference>
<evidence type="ECO:0000259" key="1">
    <source>
        <dbReference type="Pfam" id="PF02518"/>
    </source>
</evidence>
<evidence type="ECO:0000313" key="3">
    <source>
        <dbReference type="Proteomes" id="UP000011532"/>
    </source>
</evidence>
<dbReference type="InterPro" id="IPR036890">
    <property type="entry name" value="HATPase_C_sf"/>
</dbReference>
<dbReference type="GO" id="GO:0016301">
    <property type="term" value="F:kinase activity"/>
    <property type="evidence" value="ECO:0007669"/>
    <property type="project" value="UniProtKB-KW"/>
</dbReference>
<feature type="domain" description="Histidine kinase/HSP90-like ATPase" evidence="1">
    <location>
        <begin position="3"/>
        <end position="44"/>
    </location>
</feature>
<keyword evidence="2" id="KW-0808">Transferase</keyword>
<dbReference type="RefSeq" id="WP_004043542.1">
    <property type="nucleotide sequence ID" value="NZ_AOHU01000090.1"/>
</dbReference>
<reference evidence="2 3" key="2">
    <citation type="journal article" date="2014" name="PLoS Genet.">
        <title>Phylogenetically driven sequencing of extremely halophilic archaea reveals strategies for static and dynamic osmo-response.</title>
        <authorList>
            <person name="Becker E.A."/>
            <person name="Seitzer P.M."/>
            <person name="Tritt A."/>
            <person name="Larsen D."/>
            <person name="Krusor M."/>
            <person name="Yao A.I."/>
            <person name="Wu D."/>
            <person name="Madern D."/>
            <person name="Eisen J.A."/>
            <person name="Darling A.E."/>
            <person name="Facciotti M.T."/>
        </authorList>
    </citation>
    <scope>NUCLEOTIDE SEQUENCE [LARGE SCALE GENOMIC DNA]</scope>
    <source>
        <strain evidence="3">ATCC 29605 / DSM 3757 / JCM 8879 / NBRC 14742 / NCIMB 2012 / VKM B-1768 / DS2</strain>
    </source>
</reference>
<accession>L9UUG5</accession>
<name>L9UUG5_HALVD</name>
<dbReference type="AlphaFoldDB" id="L9UUG5"/>
<comment type="caution">
    <text evidence="2">The sequence shown here is derived from an EMBL/GenBank/DDBJ whole genome shotgun (WGS) entry which is preliminary data.</text>
</comment>
<dbReference type="EMBL" id="AOHU01000090">
    <property type="protein sequence ID" value="ELY28367.1"/>
    <property type="molecule type" value="Genomic_DNA"/>
</dbReference>
<gene>
    <name evidence="2" type="ORF">C498_11756</name>
</gene>
<reference evidence="3" key="1">
    <citation type="submission" date="2012-11" db="EMBL/GenBank/DDBJ databases">
        <authorList>
            <person name="Becker E.A."/>
            <person name="Seitzer P."/>
            <person name="Tritt A."/>
            <person name="Larsen D."/>
            <person name="Yao A."/>
            <person name="Wu D."/>
            <person name="Darling A."/>
            <person name="Eisen J.A."/>
            <person name="Facciotti M.T."/>
        </authorList>
    </citation>
    <scope>NUCLEOTIDE SEQUENCE [LARGE SCALE GENOMIC DNA]</scope>
    <source>
        <strain evidence="3">ATCC 29605 / DSM 3757 / JCM 8879 / NBRC 14742 / NCIMB 2012 / VKM B-1768 / DS2</strain>
    </source>
</reference>
<dbReference type="SUPFAM" id="SSF55874">
    <property type="entry name" value="ATPase domain of HSP90 chaperone/DNA topoisomerase II/histidine kinase"/>
    <property type="match status" value="1"/>
</dbReference>
<protein>
    <submittedName>
        <fullName evidence="2">Signal-transducing histidine kinase-like protein</fullName>
    </submittedName>
</protein>
<keyword evidence="2" id="KW-0418">Kinase</keyword>
<evidence type="ECO:0000313" key="2">
    <source>
        <dbReference type="EMBL" id="ELY28367.1"/>
    </source>
</evidence>
<dbReference type="Proteomes" id="UP000011532">
    <property type="component" value="Unassembled WGS sequence"/>
</dbReference>
<sequence>ESGYSTDSRGTGLGLAIVAGVADAHGWEVTATTGKNGGARFEFRGVSFAAESEVSTSGPRP</sequence>